<reference evidence="11 12" key="1">
    <citation type="submission" date="2018-06" db="EMBL/GenBank/DDBJ databases">
        <authorList>
            <consortium name="Pathogen Informatics"/>
            <person name="Doyle S."/>
        </authorList>
    </citation>
    <scope>NUCLEOTIDE SEQUENCE [LARGE SCALE GENOMIC DNA]</scope>
    <source>
        <strain evidence="11 12">NCTC7928</strain>
    </source>
</reference>
<evidence type="ECO:0000256" key="2">
    <source>
        <dbReference type="ARBA" id="ARBA00007261"/>
    </source>
</evidence>
<comment type="cofactor">
    <cofactor evidence="1">
        <name>Zn(2+)</name>
        <dbReference type="ChEBI" id="CHEBI:29105"/>
    </cofactor>
</comment>
<protein>
    <submittedName>
        <fullName evidence="11">Membrane-associated peptidase</fullName>
    </submittedName>
</protein>
<dbReference type="InterPro" id="IPR007863">
    <property type="entry name" value="Peptidase_M16_C"/>
</dbReference>
<dbReference type="PROSITE" id="PS00143">
    <property type="entry name" value="INSULINASE"/>
    <property type="match status" value="1"/>
</dbReference>
<keyword evidence="6" id="KW-0862">Zinc</keyword>
<comment type="similarity">
    <text evidence="2">Belongs to the peptidase M16 family.</text>
</comment>
<dbReference type="PANTHER" id="PTHR43690:SF17">
    <property type="entry name" value="PROTEIN YHJJ"/>
    <property type="match status" value="1"/>
</dbReference>
<evidence type="ECO:0000259" key="9">
    <source>
        <dbReference type="Pfam" id="PF00675"/>
    </source>
</evidence>
<keyword evidence="5" id="KW-0378">Hydrolase</keyword>
<feature type="domain" description="Peptidase M16 C-terminal" evidence="10">
    <location>
        <begin position="203"/>
        <end position="243"/>
    </location>
</feature>
<evidence type="ECO:0000256" key="1">
    <source>
        <dbReference type="ARBA" id="ARBA00001947"/>
    </source>
</evidence>
<proteinExistence type="inferred from homology"/>
<dbReference type="GO" id="GO:0006508">
    <property type="term" value="P:proteolysis"/>
    <property type="evidence" value="ECO:0007669"/>
    <property type="project" value="UniProtKB-KW"/>
</dbReference>
<dbReference type="PANTHER" id="PTHR43690">
    <property type="entry name" value="NARDILYSIN"/>
    <property type="match status" value="1"/>
</dbReference>
<evidence type="ECO:0000256" key="3">
    <source>
        <dbReference type="ARBA" id="ARBA00022670"/>
    </source>
</evidence>
<organism evidence="11 12">
    <name type="scientific">Escherichia coli</name>
    <dbReference type="NCBI Taxonomy" id="562"/>
    <lineage>
        <taxon>Bacteria</taxon>
        <taxon>Pseudomonadati</taxon>
        <taxon>Pseudomonadota</taxon>
        <taxon>Gammaproteobacteria</taxon>
        <taxon>Enterobacterales</taxon>
        <taxon>Enterobacteriaceae</taxon>
        <taxon>Escherichia</taxon>
    </lineage>
</organism>
<evidence type="ECO:0000259" key="10">
    <source>
        <dbReference type="Pfam" id="PF05193"/>
    </source>
</evidence>
<feature type="domain" description="Peptidase M16 N-terminal" evidence="9">
    <location>
        <begin position="43"/>
        <end position="199"/>
    </location>
</feature>
<name>A0A376LP12_ECOLX</name>
<dbReference type="InterPro" id="IPR011249">
    <property type="entry name" value="Metalloenz_LuxS/M16"/>
</dbReference>
<evidence type="ECO:0000256" key="5">
    <source>
        <dbReference type="ARBA" id="ARBA00022801"/>
    </source>
</evidence>
<dbReference type="SUPFAM" id="SSF63411">
    <property type="entry name" value="LuxS/MPP-like metallohydrolase"/>
    <property type="match status" value="1"/>
</dbReference>
<dbReference type="GO" id="GO:0046872">
    <property type="term" value="F:metal ion binding"/>
    <property type="evidence" value="ECO:0007669"/>
    <property type="project" value="UniProtKB-KW"/>
</dbReference>
<evidence type="ECO:0000313" key="11">
    <source>
        <dbReference type="EMBL" id="STF46009.1"/>
    </source>
</evidence>
<feature type="signal peptide" evidence="8">
    <location>
        <begin position="1"/>
        <end position="22"/>
    </location>
</feature>
<dbReference type="InterPro" id="IPR001431">
    <property type="entry name" value="Pept_M16_Zn_BS"/>
</dbReference>
<keyword evidence="7" id="KW-0482">Metalloprotease</keyword>
<sequence length="243" mass="27982">MRNLCFLLTLVATLLLPGRLIAAALPQDEKLITGQLDNGLRYMIYPHAQPKDQVNLWLQIHTGSLQEEDNERGVAHFVEHMMFNGTKTWPGNKVIETFESMGLRFGRDVNAYTSYDETVYQVSLPTTQKQNLQQVMAIFSEWSNAATFEKLEVDAERGVITEEWRAHQDAKWRTSQARRPFLLANTRNLDREPIGLMDTVATVTPAQLRQFYQRWYQPNNMTFIVVGDIDSKEALALIKDTFK</sequence>
<dbReference type="InterPro" id="IPR050626">
    <property type="entry name" value="Peptidase_M16"/>
</dbReference>
<evidence type="ECO:0000256" key="6">
    <source>
        <dbReference type="ARBA" id="ARBA00022833"/>
    </source>
</evidence>
<dbReference type="Proteomes" id="UP000254877">
    <property type="component" value="Unassembled WGS sequence"/>
</dbReference>
<dbReference type="AlphaFoldDB" id="A0A376LP12"/>
<accession>A0A376LP12</accession>
<keyword evidence="3" id="KW-0645">Protease</keyword>
<keyword evidence="4" id="KW-0479">Metal-binding</keyword>
<gene>
    <name evidence="11" type="primary">pqqL_1</name>
    <name evidence="11" type="ORF">NCTC7928_06806</name>
</gene>
<keyword evidence="8" id="KW-0732">Signal</keyword>
<evidence type="ECO:0000313" key="12">
    <source>
        <dbReference type="Proteomes" id="UP000254877"/>
    </source>
</evidence>
<evidence type="ECO:0000256" key="8">
    <source>
        <dbReference type="SAM" id="SignalP"/>
    </source>
</evidence>
<dbReference type="Gene3D" id="3.30.830.10">
    <property type="entry name" value="Metalloenzyme, LuxS/M16 peptidase-like"/>
    <property type="match status" value="1"/>
</dbReference>
<dbReference type="GO" id="GO:0004222">
    <property type="term" value="F:metalloendopeptidase activity"/>
    <property type="evidence" value="ECO:0007669"/>
    <property type="project" value="InterPro"/>
</dbReference>
<dbReference type="Pfam" id="PF00675">
    <property type="entry name" value="Peptidase_M16"/>
    <property type="match status" value="1"/>
</dbReference>
<dbReference type="EMBL" id="UGAB01000002">
    <property type="protein sequence ID" value="STF46009.1"/>
    <property type="molecule type" value="Genomic_DNA"/>
</dbReference>
<evidence type="ECO:0000256" key="7">
    <source>
        <dbReference type="ARBA" id="ARBA00023049"/>
    </source>
</evidence>
<dbReference type="InterPro" id="IPR011765">
    <property type="entry name" value="Pept_M16_N"/>
</dbReference>
<evidence type="ECO:0000256" key="4">
    <source>
        <dbReference type="ARBA" id="ARBA00022723"/>
    </source>
</evidence>
<dbReference type="Pfam" id="PF05193">
    <property type="entry name" value="Peptidase_M16_C"/>
    <property type="match status" value="1"/>
</dbReference>
<feature type="chain" id="PRO_5017076970" evidence="8">
    <location>
        <begin position="23"/>
        <end position="243"/>
    </location>
</feature>